<proteinExistence type="predicted"/>
<name>A0A6A5QQ99_AMPQU</name>
<keyword evidence="2" id="KW-1185">Reference proteome</keyword>
<organism evidence="1 2">
    <name type="scientific">Ampelomyces quisqualis</name>
    <name type="common">Powdery mildew agent</name>
    <dbReference type="NCBI Taxonomy" id="50730"/>
    <lineage>
        <taxon>Eukaryota</taxon>
        <taxon>Fungi</taxon>
        <taxon>Dikarya</taxon>
        <taxon>Ascomycota</taxon>
        <taxon>Pezizomycotina</taxon>
        <taxon>Dothideomycetes</taxon>
        <taxon>Pleosporomycetidae</taxon>
        <taxon>Pleosporales</taxon>
        <taxon>Pleosporineae</taxon>
        <taxon>Phaeosphaeriaceae</taxon>
        <taxon>Ampelomyces</taxon>
    </lineage>
</organism>
<dbReference type="Proteomes" id="UP000800096">
    <property type="component" value="Unassembled WGS sequence"/>
</dbReference>
<evidence type="ECO:0000313" key="2">
    <source>
        <dbReference type="Proteomes" id="UP000800096"/>
    </source>
</evidence>
<accession>A0A6A5QQ99</accession>
<evidence type="ECO:0000313" key="1">
    <source>
        <dbReference type="EMBL" id="KAF1916866.1"/>
    </source>
</evidence>
<protein>
    <submittedName>
        <fullName evidence="1">Uncharacterized protein</fullName>
    </submittedName>
</protein>
<gene>
    <name evidence="1" type="ORF">BDU57DRAFT_517235</name>
</gene>
<reference evidence="1" key="1">
    <citation type="journal article" date="2020" name="Stud. Mycol.">
        <title>101 Dothideomycetes genomes: a test case for predicting lifestyles and emergence of pathogens.</title>
        <authorList>
            <person name="Haridas S."/>
            <person name="Albert R."/>
            <person name="Binder M."/>
            <person name="Bloem J."/>
            <person name="Labutti K."/>
            <person name="Salamov A."/>
            <person name="Andreopoulos B."/>
            <person name="Baker S."/>
            <person name="Barry K."/>
            <person name="Bills G."/>
            <person name="Bluhm B."/>
            <person name="Cannon C."/>
            <person name="Castanera R."/>
            <person name="Culley D."/>
            <person name="Daum C."/>
            <person name="Ezra D."/>
            <person name="Gonzalez J."/>
            <person name="Henrissat B."/>
            <person name="Kuo A."/>
            <person name="Liang C."/>
            <person name="Lipzen A."/>
            <person name="Lutzoni F."/>
            <person name="Magnuson J."/>
            <person name="Mondo S."/>
            <person name="Nolan M."/>
            <person name="Ohm R."/>
            <person name="Pangilinan J."/>
            <person name="Park H.-J."/>
            <person name="Ramirez L."/>
            <person name="Alfaro M."/>
            <person name="Sun H."/>
            <person name="Tritt A."/>
            <person name="Yoshinaga Y."/>
            <person name="Zwiers L.-H."/>
            <person name="Turgeon B."/>
            <person name="Goodwin S."/>
            <person name="Spatafora J."/>
            <person name="Crous P."/>
            <person name="Grigoriev I."/>
        </authorList>
    </citation>
    <scope>NUCLEOTIDE SEQUENCE</scope>
    <source>
        <strain evidence="1">HMLAC05119</strain>
    </source>
</reference>
<sequence length="156" mass="17321">MCAEMEQRRKVETRKSARSASVHCRLRPTTSCSIQFVKQIVALCNTRCTMRSFGTSKRTQDCRGCGADQVDGMRGGLLAWHRHKPELHLAGAGARSSPFTAAGLAYIRWSTKQILGPISRWVTFACIIMSTVGPAVVTSHMHHCFLPLSHLEHQNT</sequence>
<dbReference type="EMBL" id="ML979135">
    <property type="protein sequence ID" value="KAF1916866.1"/>
    <property type="molecule type" value="Genomic_DNA"/>
</dbReference>
<dbReference type="AlphaFoldDB" id="A0A6A5QQ99"/>